<dbReference type="WBParaSite" id="Hba_14778">
    <property type="protein sequence ID" value="Hba_14778"/>
    <property type="gene ID" value="Hba_14778"/>
</dbReference>
<dbReference type="GO" id="GO:0003676">
    <property type="term" value="F:nucleic acid binding"/>
    <property type="evidence" value="ECO:0007669"/>
    <property type="project" value="InterPro"/>
</dbReference>
<organism evidence="1 2">
    <name type="scientific">Heterorhabditis bacteriophora</name>
    <name type="common">Entomopathogenic nematode worm</name>
    <dbReference type="NCBI Taxonomy" id="37862"/>
    <lineage>
        <taxon>Eukaryota</taxon>
        <taxon>Metazoa</taxon>
        <taxon>Ecdysozoa</taxon>
        <taxon>Nematoda</taxon>
        <taxon>Chromadorea</taxon>
        <taxon>Rhabditida</taxon>
        <taxon>Rhabditina</taxon>
        <taxon>Rhabditomorpha</taxon>
        <taxon>Strongyloidea</taxon>
        <taxon>Heterorhabditidae</taxon>
        <taxon>Heterorhabditis</taxon>
    </lineage>
</organism>
<keyword evidence="1" id="KW-1185">Reference proteome</keyword>
<dbReference type="InterPro" id="IPR036397">
    <property type="entry name" value="RNaseH_sf"/>
</dbReference>
<reference evidence="2" key="1">
    <citation type="submission" date="2016-11" db="UniProtKB">
        <authorList>
            <consortium name="WormBaseParasite"/>
        </authorList>
    </citation>
    <scope>IDENTIFICATION</scope>
</reference>
<evidence type="ECO:0000313" key="2">
    <source>
        <dbReference type="WBParaSite" id="Hba_14778"/>
    </source>
</evidence>
<dbReference type="Proteomes" id="UP000095283">
    <property type="component" value="Unplaced"/>
</dbReference>
<accession>A0A1I7XBN8</accession>
<sequence length="161" mass="18413">MSKGKNITPNQRAMIKVLPDQNLSQVQIAKKLKLSRCAIQNGIKHINNRFGLDGKKYVRRRPGEEFMPQCTIPTIKHGGGSVMVWAAFNRNGPEPLHIVEGIMDSTSYVRILENNLLPYVRSQRLGRNWIIEQDNDAKHSSNRPKPSNIKELKVVIKKAWY</sequence>
<evidence type="ECO:0000313" key="1">
    <source>
        <dbReference type="Proteomes" id="UP000095283"/>
    </source>
</evidence>
<dbReference type="Gene3D" id="3.30.420.10">
    <property type="entry name" value="Ribonuclease H-like superfamily/Ribonuclease H"/>
    <property type="match status" value="1"/>
</dbReference>
<name>A0A1I7XBN8_HETBA</name>
<dbReference type="AlphaFoldDB" id="A0A1I7XBN8"/>
<proteinExistence type="predicted"/>
<protein>
    <submittedName>
        <fullName evidence="2">HTH_Tnp_Tc3_1 domain-containing protein</fullName>
    </submittedName>
</protein>